<organism evidence="1 2">
    <name type="scientific">Trichothecium roseum</name>
    <dbReference type="NCBI Taxonomy" id="47278"/>
    <lineage>
        <taxon>Eukaryota</taxon>
        <taxon>Fungi</taxon>
        <taxon>Dikarya</taxon>
        <taxon>Ascomycota</taxon>
        <taxon>Pezizomycotina</taxon>
        <taxon>Sordariomycetes</taxon>
        <taxon>Hypocreomycetidae</taxon>
        <taxon>Hypocreales</taxon>
        <taxon>Hypocreales incertae sedis</taxon>
        <taxon>Trichothecium</taxon>
    </lineage>
</organism>
<reference evidence="1" key="1">
    <citation type="submission" date="2022-10" db="EMBL/GenBank/DDBJ databases">
        <title>Complete Genome of Trichothecium roseum strain YXFP-22015, a Plant Pathogen Isolated from Citrus.</title>
        <authorList>
            <person name="Wang Y."/>
            <person name="Zhu L."/>
        </authorList>
    </citation>
    <scope>NUCLEOTIDE SEQUENCE</scope>
    <source>
        <strain evidence="1">YXFP-22015</strain>
    </source>
</reference>
<keyword evidence="2" id="KW-1185">Reference proteome</keyword>
<sequence>MRVLASILGLSASIGAAFAAAPIEGPFYLTAVSANTTETWSLGVAVASRGVELLDKVEGYVSQFSYDVENQHIFPVSKPSAPNSELSEGGLVLLGDPNLGEPFTPGPIEQVESDGAVYLVKPGVEGIYQWDITGQLTWHAPGQGKTNAAVRVNVEKP</sequence>
<evidence type="ECO:0000313" key="1">
    <source>
        <dbReference type="EMBL" id="KAI9898016.1"/>
    </source>
</evidence>
<proteinExistence type="predicted"/>
<comment type="caution">
    <text evidence="1">The sequence shown here is derived from an EMBL/GenBank/DDBJ whole genome shotgun (WGS) entry which is preliminary data.</text>
</comment>
<protein>
    <submittedName>
        <fullName evidence="1">Uncharacterized protein</fullName>
    </submittedName>
</protein>
<accession>A0ACC0UV75</accession>
<name>A0ACC0UV75_9HYPO</name>
<dbReference type="Proteomes" id="UP001163324">
    <property type="component" value="Chromosome 6"/>
</dbReference>
<gene>
    <name evidence="1" type="ORF">N3K66_006376</name>
</gene>
<evidence type="ECO:0000313" key="2">
    <source>
        <dbReference type="Proteomes" id="UP001163324"/>
    </source>
</evidence>
<dbReference type="EMBL" id="CM047945">
    <property type="protein sequence ID" value="KAI9898016.1"/>
    <property type="molecule type" value="Genomic_DNA"/>
</dbReference>